<dbReference type="InterPro" id="IPR006073">
    <property type="entry name" value="GTP-bd"/>
</dbReference>
<evidence type="ECO:0000313" key="3">
    <source>
        <dbReference type="Proteomes" id="UP000033385"/>
    </source>
</evidence>
<dbReference type="InterPro" id="IPR005662">
    <property type="entry name" value="GTPase_Era-like"/>
</dbReference>
<dbReference type="AlphaFoldDB" id="A0A0F3NHJ5"/>
<gene>
    <name evidence="2" type="ORF">APHNP_1497</name>
</gene>
<dbReference type="InterPro" id="IPR027417">
    <property type="entry name" value="P-loop_NTPase"/>
</dbReference>
<dbReference type="GO" id="GO:0019843">
    <property type="term" value="F:rRNA binding"/>
    <property type="evidence" value="ECO:0007669"/>
    <property type="project" value="TreeGrafter"/>
</dbReference>
<dbReference type="PANTHER" id="PTHR42698:SF1">
    <property type="entry name" value="GTPASE ERA, MITOCHONDRIAL"/>
    <property type="match status" value="1"/>
</dbReference>
<dbReference type="PATRIC" id="fig|1359153.3.peg.1529"/>
<dbReference type="Proteomes" id="UP000033385">
    <property type="component" value="Unassembled WGS sequence"/>
</dbReference>
<reference evidence="2 3" key="1">
    <citation type="submission" date="2015-01" db="EMBL/GenBank/DDBJ databases">
        <title>Genome Sequencing of Rickettsiales.</title>
        <authorList>
            <person name="Daugherty S.C."/>
            <person name="Su Q."/>
            <person name="Abolude K."/>
            <person name="Beier-Sexton M."/>
            <person name="Carlyon J.A."/>
            <person name="Carter R."/>
            <person name="Day N.P."/>
            <person name="Dumler S.J."/>
            <person name="Dyachenko V."/>
            <person name="Godinez A."/>
            <person name="Kurtti T.J."/>
            <person name="Lichay M."/>
            <person name="Mullins K.E."/>
            <person name="Ott S."/>
            <person name="Pappas-Brown V."/>
            <person name="Paris D.H."/>
            <person name="Patel P."/>
            <person name="Richards A.L."/>
            <person name="Sadzewicz L."/>
            <person name="Sears K."/>
            <person name="Seidman D."/>
            <person name="Sengamalay N."/>
            <person name="Stenos J."/>
            <person name="Tallon L.J."/>
            <person name="Vincent G."/>
            <person name="Fraser C.M."/>
            <person name="Munderloh U."/>
            <person name="Dunning-Hotopp J.C."/>
        </authorList>
    </citation>
    <scope>NUCLEOTIDE SEQUENCE [LARGE SCALE GENOMIC DNA]</scope>
    <source>
        <strain evidence="2 3">ApNP</strain>
    </source>
</reference>
<dbReference type="SUPFAM" id="SSF52540">
    <property type="entry name" value="P-loop containing nucleoside triphosphate hydrolases"/>
    <property type="match status" value="1"/>
</dbReference>
<evidence type="ECO:0000259" key="1">
    <source>
        <dbReference type="Pfam" id="PF01926"/>
    </source>
</evidence>
<evidence type="ECO:0000313" key="2">
    <source>
        <dbReference type="EMBL" id="KJV67510.1"/>
    </source>
</evidence>
<dbReference type="EMBL" id="LANW01000001">
    <property type="protein sequence ID" value="KJV67510.1"/>
    <property type="molecule type" value="Genomic_DNA"/>
</dbReference>
<comment type="caution">
    <text evidence="2">The sequence shown here is derived from an EMBL/GenBank/DDBJ whole genome shotgun (WGS) entry which is preliminary data.</text>
</comment>
<sequence>MFSNFGERVEIENTGLMKCSLVAVVGMTNAGKSTLINKLVGFKASIVTNKVHTTRVKMNSVLNEGNVQLVFTDTPGIFLLRRSLRSLLSRTRGCR</sequence>
<name>A0A0F3NHJ5_ANAPH</name>
<dbReference type="Pfam" id="PF01926">
    <property type="entry name" value="MMR_HSR1"/>
    <property type="match status" value="1"/>
</dbReference>
<dbReference type="GO" id="GO:0000028">
    <property type="term" value="P:ribosomal small subunit assembly"/>
    <property type="evidence" value="ECO:0007669"/>
    <property type="project" value="TreeGrafter"/>
</dbReference>
<organism evidence="2 3">
    <name type="scientific">Anaplasma phagocytophilum str. ApNP</name>
    <dbReference type="NCBI Taxonomy" id="1359153"/>
    <lineage>
        <taxon>Bacteria</taxon>
        <taxon>Pseudomonadati</taxon>
        <taxon>Pseudomonadota</taxon>
        <taxon>Alphaproteobacteria</taxon>
        <taxon>Rickettsiales</taxon>
        <taxon>Anaplasmataceae</taxon>
        <taxon>Anaplasma</taxon>
        <taxon>phagocytophilum group</taxon>
    </lineage>
</organism>
<feature type="domain" description="G" evidence="1">
    <location>
        <begin position="22"/>
        <end position="78"/>
    </location>
</feature>
<dbReference type="GO" id="GO:0005525">
    <property type="term" value="F:GTP binding"/>
    <property type="evidence" value="ECO:0007669"/>
    <property type="project" value="InterPro"/>
</dbReference>
<accession>A0A0F3NHJ5</accession>
<proteinExistence type="predicted"/>
<dbReference type="GO" id="GO:0043024">
    <property type="term" value="F:ribosomal small subunit binding"/>
    <property type="evidence" value="ECO:0007669"/>
    <property type="project" value="TreeGrafter"/>
</dbReference>
<protein>
    <submittedName>
        <fullName evidence="2">Ferrous iron transport B family protein</fullName>
    </submittedName>
</protein>
<dbReference type="Gene3D" id="3.40.50.300">
    <property type="entry name" value="P-loop containing nucleotide triphosphate hydrolases"/>
    <property type="match status" value="1"/>
</dbReference>
<dbReference type="PANTHER" id="PTHR42698">
    <property type="entry name" value="GTPASE ERA"/>
    <property type="match status" value="1"/>
</dbReference>